<dbReference type="PANTHER" id="PTHR43292:SF3">
    <property type="entry name" value="ACYL-COA DEHYDROGENASE FADE29"/>
    <property type="match status" value="1"/>
</dbReference>
<dbReference type="SUPFAM" id="SSF56645">
    <property type="entry name" value="Acyl-CoA dehydrogenase NM domain-like"/>
    <property type="match status" value="1"/>
</dbReference>
<evidence type="ECO:0000256" key="2">
    <source>
        <dbReference type="ARBA" id="ARBA00009347"/>
    </source>
</evidence>
<dbReference type="InterPro" id="IPR037069">
    <property type="entry name" value="AcylCoA_DH/ox_N_sf"/>
</dbReference>
<evidence type="ECO:0000256" key="5">
    <source>
        <dbReference type="ARBA" id="ARBA00023002"/>
    </source>
</evidence>
<name>A0A6N6VMX8_9HYPH</name>
<keyword evidence="11" id="KW-1185">Reference proteome</keyword>
<keyword evidence="3 6" id="KW-0285">Flavoprotein</keyword>
<dbReference type="InterPro" id="IPR013786">
    <property type="entry name" value="AcylCoA_DH/ox_N"/>
</dbReference>
<dbReference type="AlphaFoldDB" id="A0A6N6VMX8"/>
<organism evidence="10 11">
    <name type="scientific">Parvibaculum sedimenti</name>
    <dbReference type="NCBI Taxonomy" id="2608632"/>
    <lineage>
        <taxon>Bacteria</taxon>
        <taxon>Pseudomonadati</taxon>
        <taxon>Pseudomonadota</taxon>
        <taxon>Alphaproteobacteria</taxon>
        <taxon>Hyphomicrobiales</taxon>
        <taxon>Parvibaculaceae</taxon>
        <taxon>Parvibaculum</taxon>
    </lineage>
</organism>
<evidence type="ECO:0000313" key="11">
    <source>
        <dbReference type="Proteomes" id="UP000468901"/>
    </source>
</evidence>
<evidence type="ECO:0000256" key="6">
    <source>
        <dbReference type="RuleBase" id="RU362125"/>
    </source>
</evidence>
<dbReference type="Gene3D" id="1.20.140.10">
    <property type="entry name" value="Butyryl-CoA Dehydrogenase, subunit A, domain 3"/>
    <property type="match status" value="1"/>
</dbReference>
<evidence type="ECO:0000259" key="7">
    <source>
        <dbReference type="Pfam" id="PF00441"/>
    </source>
</evidence>
<dbReference type="Pfam" id="PF00441">
    <property type="entry name" value="Acyl-CoA_dh_1"/>
    <property type="match status" value="1"/>
</dbReference>
<dbReference type="InterPro" id="IPR036250">
    <property type="entry name" value="AcylCo_DH-like_C"/>
</dbReference>
<dbReference type="InterPro" id="IPR009100">
    <property type="entry name" value="AcylCoA_DH/oxidase_NM_dom_sf"/>
</dbReference>
<proteinExistence type="inferred from homology"/>
<protein>
    <submittedName>
        <fullName evidence="10">Acyl-CoA dehydrogenase</fullName>
    </submittedName>
</protein>
<dbReference type="SUPFAM" id="SSF47203">
    <property type="entry name" value="Acyl-CoA dehydrogenase C-terminal domain-like"/>
    <property type="match status" value="1"/>
</dbReference>
<dbReference type="InterPro" id="IPR046373">
    <property type="entry name" value="Acyl-CoA_Oxase/DH_mid-dom_sf"/>
</dbReference>
<comment type="similarity">
    <text evidence="2 6">Belongs to the acyl-CoA dehydrogenase family.</text>
</comment>
<dbReference type="GO" id="GO:0050660">
    <property type="term" value="F:flavin adenine dinucleotide binding"/>
    <property type="evidence" value="ECO:0007669"/>
    <property type="project" value="InterPro"/>
</dbReference>
<comment type="cofactor">
    <cofactor evidence="1 6">
        <name>FAD</name>
        <dbReference type="ChEBI" id="CHEBI:57692"/>
    </cofactor>
</comment>
<evidence type="ECO:0000256" key="1">
    <source>
        <dbReference type="ARBA" id="ARBA00001974"/>
    </source>
</evidence>
<dbReference type="Gene3D" id="1.10.540.10">
    <property type="entry name" value="Acyl-CoA dehydrogenase/oxidase, N-terminal domain"/>
    <property type="match status" value="1"/>
</dbReference>
<dbReference type="GO" id="GO:0005886">
    <property type="term" value="C:plasma membrane"/>
    <property type="evidence" value="ECO:0007669"/>
    <property type="project" value="TreeGrafter"/>
</dbReference>
<evidence type="ECO:0000313" key="10">
    <source>
        <dbReference type="EMBL" id="KAB7742911.1"/>
    </source>
</evidence>
<dbReference type="RefSeq" id="WP_152214460.1">
    <property type="nucleotide sequence ID" value="NZ_JBAQYD010000096.1"/>
</dbReference>
<evidence type="ECO:0000256" key="3">
    <source>
        <dbReference type="ARBA" id="ARBA00022630"/>
    </source>
</evidence>
<feature type="domain" description="Acyl-CoA dehydrogenase/oxidase N-terminal" evidence="9">
    <location>
        <begin position="2"/>
        <end position="118"/>
    </location>
</feature>
<dbReference type="EMBL" id="WESC01000001">
    <property type="protein sequence ID" value="KAB7742911.1"/>
    <property type="molecule type" value="Genomic_DNA"/>
</dbReference>
<dbReference type="Gene3D" id="2.40.110.10">
    <property type="entry name" value="Butyryl-CoA Dehydrogenase, subunit A, domain 2"/>
    <property type="match status" value="1"/>
</dbReference>
<keyword evidence="5 6" id="KW-0560">Oxidoreductase</keyword>
<evidence type="ECO:0000259" key="9">
    <source>
        <dbReference type="Pfam" id="PF02771"/>
    </source>
</evidence>
<feature type="domain" description="Acyl-CoA oxidase/dehydrogenase middle" evidence="8">
    <location>
        <begin position="122"/>
        <end position="216"/>
    </location>
</feature>
<dbReference type="GO" id="GO:0016627">
    <property type="term" value="F:oxidoreductase activity, acting on the CH-CH group of donors"/>
    <property type="evidence" value="ECO:0007669"/>
    <property type="project" value="InterPro"/>
</dbReference>
<sequence length="387" mass="42838">MEEDERFLGEVRAFLDEKLTPELRTAGRRTVGTHSQIEACRVWHRRLYERGWIAPAWPRAHGGTGWTARHRFLFEQECAANDAPLLFAGGLRSLGPLLIAEGTPEQRERYLKPILTGDDLWCQGFSEPGAGSDLAAVKSRAIADGDHYVLNGSKIWTTGAHHSNRMFALMRTSQGTRPQEGITFLLIDMDMPEIKVEPIISFDGEHEFNQVFFDDVRVPMANRVGAEGDGWSVAKQLMRFARSNNTTSGLLRRAYRGVERLLALGGGATDEIRLRRAAVEIDIRSFESFELRLLTGGRLSGDDEIASSLMKSMASELHQRITELGVEAAGPYGAVAEHLNGNASPLAEEAAHASCKYFSTRAASIYSGTNETHRNIIARSLIDLRSA</sequence>
<gene>
    <name evidence="10" type="ORF">F2P47_00995</name>
</gene>
<evidence type="ECO:0000256" key="4">
    <source>
        <dbReference type="ARBA" id="ARBA00022827"/>
    </source>
</evidence>
<dbReference type="Pfam" id="PF02770">
    <property type="entry name" value="Acyl-CoA_dh_M"/>
    <property type="match status" value="1"/>
</dbReference>
<comment type="caution">
    <text evidence="10">The sequence shown here is derived from an EMBL/GenBank/DDBJ whole genome shotgun (WGS) entry which is preliminary data.</text>
</comment>
<evidence type="ECO:0000259" key="8">
    <source>
        <dbReference type="Pfam" id="PF02770"/>
    </source>
</evidence>
<dbReference type="PANTHER" id="PTHR43292">
    <property type="entry name" value="ACYL-COA DEHYDROGENASE"/>
    <property type="match status" value="1"/>
</dbReference>
<dbReference type="InterPro" id="IPR009075">
    <property type="entry name" value="AcylCo_DH/oxidase_C"/>
</dbReference>
<reference evidence="10 11" key="1">
    <citation type="submission" date="2019-09" db="EMBL/GenBank/DDBJ databases">
        <title>Parvibaculum sedimenti sp. nov., isolated from sediment.</title>
        <authorList>
            <person name="Wang Y."/>
        </authorList>
    </citation>
    <scope>NUCLEOTIDE SEQUENCE [LARGE SCALE GENOMIC DNA]</scope>
    <source>
        <strain evidence="10 11">HXT-9</strain>
    </source>
</reference>
<accession>A0A6N6VMX8</accession>
<keyword evidence="4 6" id="KW-0274">FAD</keyword>
<dbReference type="Proteomes" id="UP000468901">
    <property type="component" value="Unassembled WGS sequence"/>
</dbReference>
<dbReference type="InterPro" id="IPR006091">
    <property type="entry name" value="Acyl-CoA_Oxase/DH_mid-dom"/>
</dbReference>
<dbReference type="Pfam" id="PF02771">
    <property type="entry name" value="Acyl-CoA_dh_N"/>
    <property type="match status" value="1"/>
</dbReference>
<feature type="domain" description="Acyl-CoA dehydrogenase/oxidase C-terminal" evidence="7">
    <location>
        <begin position="228"/>
        <end position="381"/>
    </location>
</feature>
<dbReference type="InterPro" id="IPR052161">
    <property type="entry name" value="Mycobact_Acyl-CoA_DH"/>
</dbReference>